<dbReference type="Proteomes" id="UP000243499">
    <property type="component" value="Chromosome 9"/>
</dbReference>
<gene>
    <name evidence="2" type="ORF">PAHAL_9G456500</name>
</gene>
<feature type="region of interest" description="Disordered" evidence="1">
    <location>
        <begin position="1"/>
        <end position="53"/>
    </location>
</feature>
<feature type="compositionally biased region" description="Polar residues" evidence="1">
    <location>
        <begin position="38"/>
        <end position="48"/>
    </location>
</feature>
<evidence type="ECO:0000313" key="2">
    <source>
        <dbReference type="EMBL" id="PVH32669.1"/>
    </source>
</evidence>
<dbReference type="AlphaFoldDB" id="A0A2T8I4S5"/>
<dbReference type="EMBL" id="CM008054">
    <property type="protein sequence ID" value="PVH32669.1"/>
    <property type="molecule type" value="Genomic_DNA"/>
</dbReference>
<evidence type="ECO:0000256" key="1">
    <source>
        <dbReference type="SAM" id="MobiDB-lite"/>
    </source>
</evidence>
<accession>A0A2T8I4S5</accession>
<protein>
    <submittedName>
        <fullName evidence="2">Uncharacterized protein</fullName>
    </submittedName>
</protein>
<reference evidence="2" key="1">
    <citation type="submission" date="2018-04" db="EMBL/GenBank/DDBJ databases">
        <title>WGS assembly of Panicum hallii.</title>
        <authorList>
            <person name="Lovell J."/>
            <person name="Jenkins J."/>
            <person name="Lowry D."/>
            <person name="Mamidi S."/>
            <person name="Sreedasyam A."/>
            <person name="Weng X."/>
            <person name="Barry K."/>
            <person name="Bonette J."/>
            <person name="Campitelli B."/>
            <person name="Daum C."/>
            <person name="Gordon S."/>
            <person name="Gould B."/>
            <person name="Lipzen A."/>
            <person name="Macqueen A."/>
            <person name="Palacio-Mejia J."/>
            <person name="Plott C."/>
            <person name="Shakirov E."/>
            <person name="Shu S."/>
            <person name="Yoshinaga Y."/>
            <person name="Zane M."/>
            <person name="Rokhsar D."/>
            <person name="Grimwood J."/>
            <person name="Schmutz J."/>
            <person name="Juenger T."/>
        </authorList>
    </citation>
    <scope>NUCLEOTIDE SEQUENCE [LARGE SCALE GENOMIC DNA]</scope>
    <source>
        <strain evidence="2">FIL2</strain>
    </source>
</reference>
<name>A0A2T8I4S5_9POAL</name>
<sequence length="67" mass="7132">MGRPGHCLRPPEREELELEAPSFPLKSSPAALPRKRSGTNSPGSSHTAGSRMIAHTLMKTVQPLGTA</sequence>
<dbReference type="Gramene" id="PVH32669">
    <property type="protein sequence ID" value="PVH32669"/>
    <property type="gene ID" value="PAHAL_9G456500"/>
</dbReference>
<organism evidence="2">
    <name type="scientific">Panicum hallii</name>
    <dbReference type="NCBI Taxonomy" id="206008"/>
    <lineage>
        <taxon>Eukaryota</taxon>
        <taxon>Viridiplantae</taxon>
        <taxon>Streptophyta</taxon>
        <taxon>Embryophyta</taxon>
        <taxon>Tracheophyta</taxon>
        <taxon>Spermatophyta</taxon>
        <taxon>Magnoliopsida</taxon>
        <taxon>Liliopsida</taxon>
        <taxon>Poales</taxon>
        <taxon>Poaceae</taxon>
        <taxon>PACMAD clade</taxon>
        <taxon>Panicoideae</taxon>
        <taxon>Panicodae</taxon>
        <taxon>Paniceae</taxon>
        <taxon>Panicinae</taxon>
        <taxon>Panicum</taxon>
        <taxon>Panicum sect. Panicum</taxon>
    </lineage>
</organism>
<proteinExistence type="predicted"/>